<accession>A0A9D2KXE8</accession>
<reference evidence="1" key="1">
    <citation type="journal article" date="2021" name="PeerJ">
        <title>Extensive microbial diversity within the chicken gut microbiome revealed by metagenomics and culture.</title>
        <authorList>
            <person name="Gilroy R."/>
            <person name="Ravi A."/>
            <person name="Getino M."/>
            <person name="Pursley I."/>
            <person name="Horton D.L."/>
            <person name="Alikhan N.F."/>
            <person name="Baker D."/>
            <person name="Gharbi K."/>
            <person name="Hall N."/>
            <person name="Watson M."/>
            <person name="Adriaenssens E.M."/>
            <person name="Foster-Nyarko E."/>
            <person name="Jarju S."/>
            <person name="Secka A."/>
            <person name="Antonio M."/>
            <person name="Oren A."/>
            <person name="Chaudhuri R.R."/>
            <person name="La Ragione R."/>
            <person name="Hildebrand F."/>
            <person name="Pallen M.J."/>
        </authorList>
    </citation>
    <scope>NUCLEOTIDE SEQUENCE</scope>
    <source>
        <strain evidence="1">CHK171-505</strain>
    </source>
</reference>
<reference evidence="1" key="2">
    <citation type="submission" date="2021-04" db="EMBL/GenBank/DDBJ databases">
        <authorList>
            <person name="Gilroy R."/>
        </authorList>
    </citation>
    <scope>NUCLEOTIDE SEQUENCE</scope>
    <source>
        <strain evidence="1">CHK171-505</strain>
    </source>
</reference>
<evidence type="ECO:0000313" key="2">
    <source>
        <dbReference type="Proteomes" id="UP000886856"/>
    </source>
</evidence>
<sequence length="151" mass="17485">MEQLLYIDVTNKAGWFGIISPDQEFVFAGSQFVFLDKDDDMAIVETFARDYDCHFFLDGDQPTLPFYSVPAVEIVALDSQAGYICLTADKVLYVNSDHVAFEIAESWDDFLNNPHDWQKRLVPYDGMRLYPSKEAAEKDIQFFDLDEWTKQ</sequence>
<dbReference type="EMBL" id="DWYW01000151">
    <property type="protein sequence ID" value="HJA90448.1"/>
    <property type="molecule type" value="Genomic_DNA"/>
</dbReference>
<organism evidence="1 2">
    <name type="scientific">Candidatus Jeotgalibaca merdavium</name>
    <dbReference type="NCBI Taxonomy" id="2838627"/>
    <lineage>
        <taxon>Bacteria</taxon>
        <taxon>Bacillati</taxon>
        <taxon>Bacillota</taxon>
        <taxon>Bacilli</taxon>
        <taxon>Lactobacillales</taxon>
        <taxon>Carnobacteriaceae</taxon>
        <taxon>Jeotgalibaca</taxon>
    </lineage>
</organism>
<protein>
    <submittedName>
        <fullName evidence="1">Uncharacterized protein</fullName>
    </submittedName>
</protein>
<name>A0A9D2KXE8_9LACT</name>
<proteinExistence type="predicted"/>
<dbReference type="AlphaFoldDB" id="A0A9D2KXE8"/>
<comment type="caution">
    <text evidence="1">The sequence shown here is derived from an EMBL/GenBank/DDBJ whole genome shotgun (WGS) entry which is preliminary data.</text>
</comment>
<dbReference type="Proteomes" id="UP000886856">
    <property type="component" value="Unassembled WGS sequence"/>
</dbReference>
<evidence type="ECO:0000313" key="1">
    <source>
        <dbReference type="EMBL" id="HJA90448.1"/>
    </source>
</evidence>
<gene>
    <name evidence="1" type="ORF">H9948_06620</name>
</gene>